<protein>
    <recommendedName>
        <fullName evidence="10">Regulator of G-protein signaling 8</fullName>
    </recommendedName>
</protein>
<evidence type="ECO:0000256" key="9">
    <source>
        <dbReference type="ARBA" id="ARBA00023273"/>
    </source>
</evidence>
<dbReference type="GO" id="GO:0030425">
    <property type="term" value="C:dendrite"/>
    <property type="evidence" value="ECO:0007669"/>
    <property type="project" value="UniProtKB-SubCell"/>
</dbReference>
<accession>A0A485PTA0</accession>
<dbReference type="PANTHER" id="PTHR10845">
    <property type="entry name" value="REGULATOR OF G PROTEIN SIGNALING"/>
    <property type="match status" value="1"/>
</dbReference>
<dbReference type="SMART" id="SM00315">
    <property type="entry name" value="RGS"/>
    <property type="match status" value="1"/>
</dbReference>
<dbReference type="GO" id="GO:0005886">
    <property type="term" value="C:plasma membrane"/>
    <property type="evidence" value="ECO:0007669"/>
    <property type="project" value="UniProtKB-SubCell"/>
</dbReference>
<keyword evidence="9" id="KW-0966">Cell projection</keyword>
<keyword evidence="5" id="KW-1003">Cell membrane</keyword>
<feature type="domain" description="RGS" evidence="11">
    <location>
        <begin position="397"/>
        <end position="513"/>
    </location>
</feature>
<dbReference type="Gene3D" id="1.10.196.10">
    <property type="match status" value="2"/>
</dbReference>
<organism evidence="12 13">
    <name type="scientific">Lynx pardinus</name>
    <name type="common">Iberian lynx</name>
    <name type="synonym">Felis pardina</name>
    <dbReference type="NCBI Taxonomy" id="191816"/>
    <lineage>
        <taxon>Eukaryota</taxon>
        <taxon>Metazoa</taxon>
        <taxon>Chordata</taxon>
        <taxon>Craniata</taxon>
        <taxon>Vertebrata</taxon>
        <taxon>Euteleostomi</taxon>
        <taxon>Mammalia</taxon>
        <taxon>Eutheria</taxon>
        <taxon>Laurasiatheria</taxon>
        <taxon>Carnivora</taxon>
        <taxon>Feliformia</taxon>
        <taxon>Felidae</taxon>
        <taxon>Felinae</taxon>
        <taxon>Lynx</taxon>
    </lineage>
</organism>
<sequence>MDKSLEICSTPVLHPLRIPSPPSGEGPYLRSLFPSLAELAECSPAAASFGPSPASTVCLFSFLSASSSAVVVNRADDCQLRGLCSEPAPCQWQAEWPCQLVMEGDGDNLDSRLGIWCFIFPPTPPSQVMFPAWSVFEPRQCILSPPCQLPEFTSFPSVQLRGSPPSSLLLLLLLPPPCSLPLPEFSRAAGPSVMSCQQESHTTQAVASCFSLQSSPNSAWQCASSVRVPLSLPPPPHPLPLPPALSPFMRCKALAGGRAERSGSRSRTLQQLCQGRRGEVGRVPLPPSPMYQEVADSVTQGLTEPCPAGAGASHTFPAALPTARQNSLACSLSDHPVGKDLQAMRTGQRQNKGMRTRLGCLSHKSDSCSDFTAILPDKPNRALKRLSTEEATRWADSFDVLLSHKYGVAAFRAFLKTEFSEENLEFWLACEEFKKTRSTAKLVSKAHRIFEEFVDVQAPREVNIDFQTREATRKNMQEPSLTCFDQAQGKVHSLMEKDSYPRFLRSKMYLDLLSQSQRRLS</sequence>
<dbReference type="SUPFAM" id="SSF48097">
    <property type="entry name" value="Regulator of G-protein signaling, RGS"/>
    <property type="match status" value="1"/>
</dbReference>
<dbReference type="PROSITE" id="PS50132">
    <property type="entry name" value="RGS"/>
    <property type="match status" value="1"/>
</dbReference>
<dbReference type="FunFam" id="1.10.167.10:FF:000001">
    <property type="entry name" value="Putative regulator of g-protein signaling 12"/>
    <property type="match status" value="1"/>
</dbReference>
<gene>
    <name evidence="12" type="ORF">LYPA_23C009815</name>
</gene>
<dbReference type="AlphaFoldDB" id="A0A485PTA0"/>
<reference evidence="12 13" key="1">
    <citation type="submission" date="2019-01" db="EMBL/GenBank/DDBJ databases">
        <authorList>
            <person name="Alioto T."/>
            <person name="Alioto T."/>
        </authorList>
    </citation>
    <scope>NUCLEOTIDE SEQUENCE [LARGE SCALE GENOMIC DNA]</scope>
</reference>
<dbReference type="InterPro" id="IPR044926">
    <property type="entry name" value="RGS_subdomain_2"/>
</dbReference>
<comment type="subcellular location">
    <subcellularLocation>
        <location evidence="3">Cell membrane</location>
        <topology evidence="3">Peripheral membrane protein</topology>
        <orientation evidence="3">Cytoplasmic side</orientation>
    </subcellularLocation>
    <subcellularLocation>
        <location evidence="2">Cell projection</location>
        <location evidence="2">Dendrite</location>
    </subcellularLocation>
    <subcellularLocation>
        <location evidence="1">Nucleus</location>
    </subcellularLocation>
    <subcellularLocation>
        <location evidence="4">Perikaryon</location>
    </subcellularLocation>
</comment>
<keyword evidence="6" id="KW-0734">Signal transduction inhibitor</keyword>
<name>A0A485PTA0_LYNPA</name>
<dbReference type="GO" id="GO:0005634">
    <property type="term" value="C:nucleus"/>
    <property type="evidence" value="ECO:0007669"/>
    <property type="project" value="UniProtKB-SubCell"/>
</dbReference>
<evidence type="ECO:0000313" key="13">
    <source>
        <dbReference type="Proteomes" id="UP000386466"/>
    </source>
</evidence>
<evidence type="ECO:0000256" key="6">
    <source>
        <dbReference type="ARBA" id="ARBA00022700"/>
    </source>
</evidence>
<dbReference type="GO" id="GO:0043204">
    <property type="term" value="C:perikaryon"/>
    <property type="evidence" value="ECO:0007669"/>
    <property type="project" value="UniProtKB-SubCell"/>
</dbReference>
<dbReference type="Proteomes" id="UP000386466">
    <property type="component" value="Unassembled WGS sequence"/>
</dbReference>
<evidence type="ECO:0000256" key="10">
    <source>
        <dbReference type="ARBA" id="ARBA00023880"/>
    </source>
</evidence>
<evidence type="ECO:0000259" key="11">
    <source>
        <dbReference type="PROSITE" id="PS50132"/>
    </source>
</evidence>
<proteinExistence type="predicted"/>
<dbReference type="InterPro" id="IPR034949">
    <property type="entry name" value="RGS_RGS8"/>
</dbReference>
<keyword evidence="7" id="KW-0472">Membrane</keyword>
<evidence type="ECO:0000256" key="8">
    <source>
        <dbReference type="ARBA" id="ARBA00023242"/>
    </source>
</evidence>
<evidence type="ECO:0000256" key="5">
    <source>
        <dbReference type="ARBA" id="ARBA00022475"/>
    </source>
</evidence>
<keyword evidence="8" id="KW-0539">Nucleus</keyword>
<dbReference type="EMBL" id="CAAGRJ010041038">
    <property type="protein sequence ID" value="VFV47648.1"/>
    <property type="molecule type" value="Genomic_DNA"/>
</dbReference>
<evidence type="ECO:0000256" key="7">
    <source>
        <dbReference type="ARBA" id="ARBA00023136"/>
    </source>
</evidence>
<evidence type="ECO:0000256" key="4">
    <source>
        <dbReference type="ARBA" id="ARBA00004484"/>
    </source>
</evidence>
<evidence type="ECO:0000256" key="2">
    <source>
        <dbReference type="ARBA" id="ARBA00004279"/>
    </source>
</evidence>
<evidence type="ECO:0000313" key="12">
    <source>
        <dbReference type="EMBL" id="VFV47648.1"/>
    </source>
</evidence>
<dbReference type="PRINTS" id="PR01301">
    <property type="entry name" value="RGSPROTEIN"/>
</dbReference>
<dbReference type="Gene3D" id="1.10.167.10">
    <property type="entry name" value="Regulator of G-protein Signalling 4, domain 2"/>
    <property type="match status" value="1"/>
</dbReference>
<dbReference type="FunFam" id="1.10.196.10:FF:000001">
    <property type="entry name" value="Regulator of G-protein signaling 8"/>
    <property type="match status" value="1"/>
</dbReference>
<dbReference type="InterPro" id="IPR016137">
    <property type="entry name" value="RGS"/>
</dbReference>
<dbReference type="InterPro" id="IPR024066">
    <property type="entry name" value="RGS_subdom1/3"/>
</dbReference>
<dbReference type="Pfam" id="PF00615">
    <property type="entry name" value="RGS"/>
    <property type="match status" value="1"/>
</dbReference>
<evidence type="ECO:0000256" key="1">
    <source>
        <dbReference type="ARBA" id="ARBA00004123"/>
    </source>
</evidence>
<keyword evidence="13" id="KW-1185">Reference proteome</keyword>
<dbReference type="InterPro" id="IPR036305">
    <property type="entry name" value="RGS_sf"/>
</dbReference>
<dbReference type="CDD" id="cd08711">
    <property type="entry name" value="RGS_RGS8"/>
    <property type="match status" value="1"/>
</dbReference>
<evidence type="ECO:0000256" key="3">
    <source>
        <dbReference type="ARBA" id="ARBA00004413"/>
    </source>
</evidence>
<dbReference type="PANTHER" id="PTHR10845:SF147">
    <property type="entry name" value="REGULATOR OF G-PROTEIN SIGNALING 8"/>
    <property type="match status" value="1"/>
</dbReference>
<dbReference type="GO" id="GO:0009968">
    <property type="term" value="P:negative regulation of signal transduction"/>
    <property type="evidence" value="ECO:0007669"/>
    <property type="project" value="UniProtKB-KW"/>
</dbReference>